<dbReference type="InterPro" id="IPR023066">
    <property type="entry name" value="Quinolinate_synth_type2"/>
</dbReference>
<dbReference type="Gene3D" id="3.40.50.10800">
    <property type="entry name" value="NadA-like"/>
    <property type="match status" value="3"/>
</dbReference>
<dbReference type="SUPFAM" id="SSF142754">
    <property type="entry name" value="NadA-like"/>
    <property type="match status" value="1"/>
</dbReference>
<feature type="binding site" evidence="9">
    <location>
        <position position="291"/>
    </location>
    <ligand>
        <name>[4Fe-4S] cluster</name>
        <dbReference type="ChEBI" id="CHEBI:49883"/>
    </ligand>
</feature>
<feature type="binding site" evidence="9">
    <location>
        <begin position="137"/>
        <end position="139"/>
    </location>
    <ligand>
        <name>iminosuccinate</name>
        <dbReference type="ChEBI" id="CHEBI:77875"/>
    </ligand>
</feature>
<feature type="binding site" evidence="9">
    <location>
        <begin position="223"/>
        <end position="225"/>
    </location>
    <ligand>
        <name>iminosuccinate</name>
        <dbReference type="ChEBI" id="CHEBI:77875"/>
    </ligand>
</feature>
<dbReference type="Pfam" id="PF02445">
    <property type="entry name" value="NadA"/>
    <property type="match status" value="1"/>
</dbReference>
<comment type="catalytic activity">
    <reaction evidence="9">
        <text>iminosuccinate + dihydroxyacetone phosphate = quinolinate + phosphate + 2 H2O + H(+)</text>
        <dbReference type="Rhea" id="RHEA:25888"/>
        <dbReference type="ChEBI" id="CHEBI:15377"/>
        <dbReference type="ChEBI" id="CHEBI:15378"/>
        <dbReference type="ChEBI" id="CHEBI:29959"/>
        <dbReference type="ChEBI" id="CHEBI:43474"/>
        <dbReference type="ChEBI" id="CHEBI:57642"/>
        <dbReference type="ChEBI" id="CHEBI:77875"/>
        <dbReference type="EC" id="2.5.1.72"/>
    </reaction>
</comment>
<dbReference type="EMBL" id="FOQT01000001">
    <property type="protein sequence ID" value="SFH80632.1"/>
    <property type="molecule type" value="Genomic_DNA"/>
</dbReference>
<dbReference type="GO" id="GO:0046872">
    <property type="term" value="F:metal ion binding"/>
    <property type="evidence" value="ECO:0007669"/>
    <property type="project" value="UniProtKB-KW"/>
</dbReference>
<keyword evidence="4 9" id="KW-0662">Pyridine nucleotide biosynthesis</keyword>
<dbReference type="PANTHER" id="PTHR30573">
    <property type="entry name" value="QUINOLINATE SYNTHETASE A"/>
    <property type="match status" value="1"/>
</dbReference>
<comment type="cofactor">
    <cofactor evidence="9">
        <name>[4Fe-4S] cluster</name>
        <dbReference type="ChEBI" id="CHEBI:49883"/>
    </cofactor>
    <text evidence="9">Binds 1 [4Fe-4S] cluster per subunit.</text>
</comment>
<feature type="binding site" evidence="9">
    <location>
        <position position="66"/>
    </location>
    <ligand>
        <name>iminosuccinate</name>
        <dbReference type="ChEBI" id="CHEBI:77875"/>
    </ligand>
</feature>
<protein>
    <recommendedName>
        <fullName evidence="2 9">Quinolinate synthase</fullName>
        <ecNumber evidence="2 9">2.5.1.72</ecNumber>
    </recommendedName>
</protein>
<evidence type="ECO:0000256" key="2">
    <source>
        <dbReference type="ARBA" id="ARBA00012669"/>
    </source>
</evidence>
<dbReference type="InterPro" id="IPR003473">
    <property type="entry name" value="NadA"/>
</dbReference>
<keyword evidence="8 9" id="KW-0411">Iron-sulfur</keyword>
<dbReference type="OrthoDB" id="9801204at2"/>
<comment type="function">
    <text evidence="9">Catalyzes the condensation of iminoaspartate with dihydroxyacetone phosphate to form quinolinate.</text>
</comment>
<comment type="similarity">
    <text evidence="9">Belongs to the quinolinate synthase family. Type 2 subfamily.</text>
</comment>
<dbReference type="RefSeq" id="WP_090078322.1">
    <property type="nucleotide sequence ID" value="NZ_FOQT01000001.1"/>
</dbReference>
<proteinExistence type="inferred from homology"/>
<keyword evidence="5 9" id="KW-0808">Transferase</keyword>
<evidence type="ECO:0000313" key="11">
    <source>
        <dbReference type="Proteomes" id="UP000198931"/>
    </source>
</evidence>
<keyword evidence="9" id="KW-0963">Cytoplasm</keyword>
<name>A0A1I3D1P7_9FLAO</name>
<evidence type="ECO:0000256" key="9">
    <source>
        <dbReference type="HAMAP-Rule" id="MF_00568"/>
    </source>
</evidence>
<dbReference type="NCBIfam" id="NF006878">
    <property type="entry name" value="PRK09375.1-2"/>
    <property type="match status" value="1"/>
</dbReference>
<evidence type="ECO:0000256" key="3">
    <source>
        <dbReference type="ARBA" id="ARBA00022485"/>
    </source>
</evidence>
<evidence type="ECO:0000256" key="6">
    <source>
        <dbReference type="ARBA" id="ARBA00022723"/>
    </source>
</evidence>
<dbReference type="HAMAP" id="MF_00568">
    <property type="entry name" value="NadA_type2"/>
    <property type="match status" value="1"/>
</dbReference>
<dbReference type="GO" id="GO:0008987">
    <property type="term" value="F:quinolinate synthetase A activity"/>
    <property type="evidence" value="ECO:0007669"/>
    <property type="project" value="UniProtKB-UniRule"/>
</dbReference>
<comment type="subcellular location">
    <subcellularLocation>
        <location evidence="9">Cytoplasm</location>
    </subcellularLocation>
</comment>
<evidence type="ECO:0000256" key="7">
    <source>
        <dbReference type="ARBA" id="ARBA00023004"/>
    </source>
</evidence>
<feature type="binding site" evidence="9">
    <location>
        <position position="154"/>
    </location>
    <ligand>
        <name>iminosuccinate</name>
        <dbReference type="ChEBI" id="CHEBI:77875"/>
    </ligand>
</feature>
<keyword evidence="3 9" id="KW-0004">4Fe-4S</keyword>
<evidence type="ECO:0000256" key="4">
    <source>
        <dbReference type="ARBA" id="ARBA00022642"/>
    </source>
</evidence>
<dbReference type="GO" id="GO:0005829">
    <property type="term" value="C:cytosol"/>
    <property type="evidence" value="ECO:0007669"/>
    <property type="project" value="TreeGrafter"/>
</dbReference>
<dbReference type="STRING" id="1125876.SAMN05443292_0208"/>
<dbReference type="EC" id="2.5.1.72" evidence="2 9"/>
<comment type="pathway">
    <text evidence="1 9">Cofactor biosynthesis; NAD(+) biosynthesis; quinolinate from iminoaspartate: step 1/1.</text>
</comment>
<evidence type="ECO:0000256" key="8">
    <source>
        <dbReference type="ARBA" id="ARBA00023014"/>
    </source>
</evidence>
<dbReference type="UniPathway" id="UPA00253">
    <property type="reaction ID" value="UER00327"/>
</dbReference>
<dbReference type="GO" id="GO:0034628">
    <property type="term" value="P:'de novo' NAD+ biosynthetic process from L-aspartate"/>
    <property type="evidence" value="ECO:0007669"/>
    <property type="project" value="TreeGrafter"/>
</dbReference>
<evidence type="ECO:0000256" key="1">
    <source>
        <dbReference type="ARBA" id="ARBA00005065"/>
    </source>
</evidence>
<keyword evidence="11" id="KW-1185">Reference proteome</keyword>
<feature type="binding site" evidence="9">
    <location>
        <position position="240"/>
    </location>
    <ligand>
        <name>iminosuccinate</name>
        <dbReference type="ChEBI" id="CHEBI:77875"/>
    </ligand>
</feature>
<reference evidence="10 11" key="1">
    <citation type="submission" date="2016-10" db="EMBL/GenBank/DDBJ databases">
        <authorList>
            <person name="de Groot N.N."/>
        </authorList>
    </citation>
    <scope>NUCLEOTIDE SEQUENCE [LARGE SCALE GENOMIC DNA]</scope>
    <source>
        <strain evidence="10 11">DSM 26000</strain>
    </source>
</reference>
<feature type="binding site" evidence="9">
    <location>
        <position position="111"/>
    </location>
    <ligand>
        <name>[4Fe-4S] cluster</name>
        <dbReference type="ChEBI" id="CHEBI:49883"/>
    </ligand>
</feature>
<dbReference type="GO" id="GO:0051539">
    <property type="term" value="F:4 iron, 4 sulfur cluster binding"/>
    <property type="evidence" value="ECO:0007669"/>
    <property type="project" value="UniProtKB-KW"/>
</dbReference>
<accession>A0A1I3D1P7</accession>
<dbReference type="AlphaFoldDB" id="A0A1I3D1P7"/>
<dbReference type="PANTHER" id="PTHR30573:SF0">
    <property type="entry name" value="QUINOLINATE SYNTHASE, CHLOROPLASTIC"/>
    <property type="match status" value="1"/>
</dbReference>
<dbReference type="Proteomes" id="UP000198931">
    <property type="component" value="Unassembled WGS sequence"/>
</dbReference>
<gene>
    <name evidence="9" type="primary">nadA</name>
    <name evidence="10" type="ORF">SAMN05443292_0208</name>
</gene>
<feature type="binding site" evidence="9">
    <location>
        <position position="49"/>
    </location>
    <ligand>
        <name>iminosuccinate</name>
        <dbReference type="ChEBI" id="CHEBI:77875"/>
    </ligand>
</feature>
<evidence type="ECO:0000313" key="10">
    <source>
        <dbReference type="EMBL" id="SFH80632.1"/>
    </source>
</evidence>
<keyword evidence="6 9" id="KW-0479">Metal-binding</keyword>
<dbReference type="NCBIfam" id="TIGR00550">
    <property type="entry name" value="nadA"/>
    <property type="match status" value="1"/>
</dbReference>
<keyword evidence="7 9" id="KW-0408">Iron</keyword>
<feature type="binding site" evidence="9">
    <location>
        <position position="197"/>
    </location>
    <ligand>
        <name>[4Fe-4S] cluster</name>
        <dbReference type="ChEBI" id="CHEBI:49883"/>
    </ligand>
</feature>
<organism evidence="10 11">
    <name type="scientific">Halpernia frigidisoli</name>
    <dbReference type="NCBI Taxonomy" id="1125876"/>
    <lineage>
        <taxon>Bacteria</taxon>
        <taxon>Pseudomonadati</taxon>
        <taxon>Bacteroidota</taxon>
        <taxon>Flavobacteriia</taxon>
        <taxon>Flavobacteriales</taxon>
        <taxon>Weeksellaceae</taxon>
        <taxon>Chryseobacterium group</taxon>
        <taxon>Halpernia</taxon>
    </lineage>
</organism>
<sequence length="338" mass="37650">MENALEKAKVTLPIHGFLNLKEFEIPKGEALVQAILDLKKEKNAIILAHYYQTADIQVISDFLGDSLQLAREAKNTDADMIVFCGVHFMAEAAKILNPTKKVVLPDLQAGCSLADGCSGEGLREMRAKHPNALIATYINCNAETKAESDIIVTSSNAEVIIESLPKDRPIIFAPDKNLGKYLSKKTGREMILWDGSCIVHEAFSMERIAKQLAENPGAKLIAHPESETAVLDLAHFIGSTSALLSYVENDDCQKFIVATEEGILHEMKKRAPQKELIPALVFDESCNCSECFYMKRNTLEKLYLCMKYELPEITMNEELRLKALKPIEAMLEMSKSIK</sequence>
<evidence type="ECO:0000256" key="5">
    <source>
        <dbReference type="ARBA" id="ARBA00022679"/>
    </source>
</evidence>
<dbReference type="InterPro" id="IPR036094">
    <property type="entry name" value="NadA_sf"/>
</dbReference>